<dbReference type="EMBL" id="VJOL01000032">
    <property type="protein sequence ID" value="TSE29008.1"/>
    <property type="molecule type" value="Genomic_DNA"/>
</dbReference>
<accession>A0A554WZM8</accession>
<gene>
    <name evidence="1" type="ORF">Tther_01716</name>
</gene>
<evidence type="ECO:0000313" key="1">
    <source>
        <dbReference type="EMBL" id="TSE29008.1"/>
    </source>
</evidence>
<keyword evidence="2" id="KW-1185">Reference proteome</keyword>
<sequence>MAGVGLAALGATGCSPTLDWRTVRYDAAPVAVTLPCKPERGARDLPLFGVQHAPVTLHMLSCEAAGHTFAVAAARLPDDGTTPAALQRWVDDWQRANWAALQVTPGPTGAPPDWMAVPCRVAGATWTRCWRGPGRTPAGASVQAQLQWASDGRWLVQSALYGPGLAADAHETYFAGITWR</sequence>
<name>A0A554WZM8_9BURK</name>
<protein>
    <submittedName>
        <fullName evidence="1">Uncharacterized protein</fullName>
    </submittedName>
</protein>
<dbReference type="Proteomes" id="UP000318542">
    <property type="component" value="Unassembled WGS sequence"/>
</dbReference>
<reference evidence="1 2" key="1">
    <citation type="submission" date="2019-07" db="EMBL/GenBank/DDBJ databases">
        <title>Tepidimonas thermarum AA-1 draft genome.</title>
        <authorList>
            <person name="Da Costa M.S."/>
            <person name="Froufe H.J.C."/>
            <person name="Egas C."/>
            <person name="Albuquerque L."/>
        </authorList>
    </citation>
    <scope>NUCLEOTIDE SEQUENCE [LARGE SCALE GENOMIC DNA]</scope>
    <source>
        <strain evidence="1 2">AA-1</strain>
    </source>
</reference>
<organism evidence="1 2">
    <name type="scientific">Tepidimonas thermarum</name>
    <dbReference type="NCBI Taxonomy" id="335431"/>
    <lineage>
        <taxon>Bacteria</taxon>
        <taxon>Pseudomonadati</taxon>
        <taxon>Pseudomonadota</taxon>
        <taxon>Betaproteobacteria</taxon>
        <taxon>Burkholderiales</taxon>
        <taxon>Tepidimonas</taxon>
    </lineage>
</organism>
<evidence type="ECO:0000313" key="2">
    <source>
        <dbReference type="Proteomes" id="UP000318542"/>
    </source>
</evidence>
<proteinExistence type="predicted"/>
<comment type="caution">
    <text evidence="1">The sequence shown here is derived from an EMBL/GenBank/DDBJ whole genome shotgun (WGS) entry which is preliminary data.</text>
</comment>
<dbReference type="AlphaFoldDB" id="A0A554WZM8"/>